<evidence type="ECO:0000256" key="1">
    <source>
        <dbReference type="ARBA" id="ARBA00004141"/>
    </source>
</evidence>
<feature type="region of interest" description="Disordered" evidence="5">
    <location>
        <begin position="495"/>
        <end position="523"/>
    </location>
</feature>
<dbReference type="InterPro" id="IPR049452">
    <property type="entry name" value="Anoctamin_TM"/>
</dbReference>
<gene>
    <name evidence="9" type="ORF">IWW36_003964</name>
</gene>
<evidence type="ECO:0000259" key="7">
    <source>
        <dbReference type="Pfam" id="PF04547"/>
    </source>
</evidence>
<dbReference type="InterPro" id="IPR007632">
    <property type="entry name" value="Anoctamin"/>
</dbReference>
<organism evidence="9 10">
    <name type="scientific">Coemansia brasiliensis</name>
    <dbReference type="NCBI Taxonomy" id="2650707"/>
    <lineage>
        <taxon>Eukaryota</taxon>
        <taxon>Fungi</taxon>
        <taxon>Fungi incertae sedis</taxon>
        <taxon>Zoopagomycota</taxon>
        <taxon>Kickxellomycotina</taxon>
        <taxon>Kickxellomycetes</taxon>
        <taxon>Kickxellales</taxon>
        <taxon>Kickxellaceae</taxon>
        <taxon>Coemansia</taxon>
    </lineage>
</organism>
<comment type="caution">
    <text evidence="9">The sequence shown here is derived from an EMBL/GenBank/DDBJ whole genome shotgun (WGS) entry which is preliminary data.</text>
</comment>
<dbReference type="AlphaFoldDB" id="A0A9W8IBQ1"/>
<dbReference type="GO" id="GO:0032541">
    <property type="term" value="C:cortical endoplasmic reticulum"/>
    <property type="evidence" value="ECO:0007669"/>
    <property type="project" value="TreeGrafter"/>
</dbReference>
<proteinExistence type="predicted"/>
<comment type="subcellular location">
    <subcellularLocation>
        <location evidence="1">Membrane</location>
        <topology evidence="1">Multi-pass membrane protein</topology>
    </subcellularLocation>
</comment>
<keyword evidence="4 6" id="KW-0472">Membrane</keyword>
<evidence type="ECO:0000256" key="5">
    <source>
        <dbReference type="SAM" id="MobiDB-lite"/>
    </source>
</evidence>
<keyword evidence="3 6" id="KW-1133">Transmembrane helix</keyword>
<dbReference type="EMBL" id="JANBUW010000360">
    <property type="protein sequence ID" value="KAJ2847220.1"/>
    <property type="molecule type" value="Genomic_DNA"/>
</dbReference>
<evidence type="ECO:0000256" key="3">
    <source>
        <dbReference type="ARBA" id="ARBA00022989"/>
    </source>
</evidence>
<feature type="transmembrane region" description="Helical" evidence="6">
    <location>
        <begin position="343"/>
        <end position="364"/>
    </location>
</feature>
<dbReference type="InterPro" id="IPR049456">
    <property type="entry name" value="Anoctamin_N_fung"/>
</dbReference>
<feature type="transmembrane region" description="Helical" evidence="6">
    <location>
        <begin position="681"/>
        <end position="702"/>
    </location>
</feature>
<dbReference type="OrthoDB" id="296386at2759"/>
<keyword evidence="10" id="KW-1185">Reference proteome</keyword>
<evidence type="ECO:0000256" key="2">
    <source>
        <dbReference type="ARBA" id="ARBA00022692"/>
    </source>
</evidence>
<feature type="transmembrane region" description="Helical" evidence="6">
    <location>
        <begin position="208"/>
        <end position="233"/>
    </location>
</feature>
<reference evidence="9" key="1">
    <citation type="submission" date="2022-07" db="EMBL/GenBank/DDBJ databases">
        <title>Phylogenomic reconstructions and comparative analyses of Kickxellomycotina fungi.</title>
        <authorList>
            <person name="Reynolds N.K."/>
            <person name="Stajich J.E."/>
            <person name="Barry K."/>
            <person name="Grigoriev I.V."/>
            <person name="Crous P."/>
            <person name="Smith M.E."/>
        </authorList>
    </citation>
    <scope>NUCLEOTIDE SEQUENCE</scope>
    <source>
        <strain evidence="9">NRRL 1566</strain>
    </source>
</reference>
<evidence type="ECO:0000256" key="4">
    <source>
        <dbReference type="ARBA" id="ARBA00023136"/>
    </source>
</evidence>
<sequence>MDKFTFLRSWAQERRQTAGDSEGFADFVISFRRGKSTEDAQEALEDVVKRLVGAGLVVEVRAALRAQRGGGFEVEAGRVLLFVTCPRARLEHEMQRSRVQDWLGGMVALRRGDDGALEVDAEVQEDPRRLLEGQDAGQLAVAERQRLVRRIISGARSEGGAEVAGDGMDVVGLHDRKFNQQWLGHWARTWLIDGKGLRRIREHFGDEIAMYFAFLQSYVLWLALPAVVGIVWWGAGERFSWQFGALQVLWGVVFTETWARREADIATSWGVRGVQHARDTRRTAFRPDRYVTDAATGERVATFSAARRWVRRLAGVPVIAALALAMAALIGLIFGLQTFVSEFYAGPFGGILGLVPVVLFSASLPGLTALCTRVAAALTEYENYEYEAEHAAQLTAKIFVFRFLQDQLYLFLTAWVFVPHRDAFGTWINGAYDALRGVLPLAPAHTGLKASATPAAQLVQSMLTSFVVTSQLVNMATETALPLLQRWWGTRAGAGGSGANSSDSSSPSSSNSGADGPGASNPGARRHMLASVLAVAPTAVDTWVESDSSADAPPDIQQQFIARVAEETALPAYTTFEDYAEMASQFARVAFFSVAWPLAPLAALLNNWLELRTDAAKICSATQRPPSRRVESIGPWLHALRMMCWLSSITNALLVYQFHPNCALLPHADPEALRHVGRTRLSFALVVLLFSEHAFLAVRWLVVHVMASWPAAHVRIAERARAQSRRRWLDRAPPVLRGLAADSDELHAESPADWRAELERGRDILAGKAKTA</sequence>
<dbReference type="PANTHER" id="PTHR12308:SF73">
    <property type="entry name" value="ANOCTAMIN"/>
    <property type="match status" value="1"/>
</dbReference>
<feature type="transmembrane region" description="Helical" evidence="6">
    <location>
        <begin position="313"/>
        <end position="337"/>
    </location>
</feature>
<dbReference type="Pfam" id="PF04547">
    <property type="entry name" value="Anoctamin"/>
    <property type="match status" value="1"/>
</dbReference>
<feature type="domain" description="Anoctamin alpha-beta plait" evidence="8">
    <location>
        <begin position="25"/>
        <end position="163"/>
    </location>
</feature>
<dbReference type="GO" id="GO:0016020">
    <property type="term" value="C:membrane"/>
    <property type="evidence" value="ECO:0007669"/>
    <property type="project" value="UniProtKB-SubCell"/>
</dbReference>
<feature type="domain" description="Anoctamin transmembrane" evidence="7">
    <location>
        <begin position="200"/>
        <end position="711"/>
    </location>
</feature>
<protein>
    <submittedName>
        <fullName evidence="9">Uncharacterized protein</fullName>
    </submittedName>
</protein>
<dbReference type="PANTHER" id="PTHR12308">
    <property type="entry name" value="ANOCTAMIN"/>
    <property type="match status" value="1"/>
</dbReference>
<dbReference type="Proteomes" id="UP001139887">
    <property type="component" value="Unassembled WGS sequence"/>
</dbReference>
<dbReference type="GO" id="GO:0005254">
    <property type="term" value="F:chloride channel activity"/>
    <property type="evidence" value="ECO:0007669"/>
    <property type="project" value="TreeGrafter"/>
</dbReference>
<accession>A0A9W8IBQ1</accession>
<evidence type="ECO:0000313" key="9">
    <source>
        <dbReference type="EMBL" id="KAJ2847220.1"/>
    </source>
</evidence>
<name>A0A9W8IBQ1_9FUNG</name>
<evidence type="ECO:0000313" key="10">
    <source>
        <dbReference type="Proteomes" id="UP001139887"/>
    </source>
</evidence>
<keyword evidence="2 6" id="KW-0812">Transmembrane</keyword>
<evidence type="ECO:0000256" key="6">
    <source>
        <dbReference type="SAM" id="Phobius"/>
    </source>
</evidence>
<dbReference type="Pfam" id="PF20877">
    <property type="entry name" value="Anoctamin_N"/>
    <property type="match status" value="1"/>
</dbReference>
<evidence type="ECO:0000259" key="8">
    <source>
        <dbReference type="Pfam" id="PF20877"/>
    </source>
</evidence>
<feature type="compositionally biased region" description="Low complexity" evidence="5">
    <location>
        <begin position="499"/>
        <end position="520"/>
    </location>
</feature>